<dbReference type="CDD" id="cd01335">
    <property type="entry name" value="Radical_SAM"/>
    <property type="match status" value="1"/>
</dbReference>
<evidence type="ECO:0000256" key="6">
    <source>
        <dbReference type="ARBA" id="ARBA00023601"/>
    </source>
</evidence>
<dbReference type="SFLD" id="SFLDG01386">
    <property type="entry name" value="main_SPASM_domain-containing"/>
    <property type="match status" value="1"/>
</dbReference>
<dbReference type="InterPro" id="IPR023867">
    <property type="entry name" value="Sulphatase_maturase_rSAM"/>
</dbReference>
<evidence type="ECO:0000256" key="4">
    <source>
        <dbReference type="ARBA" id="ARBA00023004"/>
    </source>
</evidence>
<dbReference type="PANTHER" id="PTHR43273">
    <property type="entry name" value="ANAEROBIC SULFATASE-MATURATING ENZYME HOMOLOG ASLB-RELATED"/>
    <property type="match status" value="1"/>
</dbReference>
<evidence type="ECO:0000256" key="1">
    <source>
        <dbReference type="ARBA" id="ARBA00001966"/>
    </source>
</evidence>
<organism evidence="8 9">
    <name type="scientific">Peptoniphilus duerdenii ATCC BAA-1640</name>
    <dbReference type="NCBI Taxonomy" id="862517"/>
    <lineage>
        <taxon>Bacteria</taxon>
        <taxon>Bacillati</taxon>
        <taxon>Bacillota</taxon>
        <taxon>Tissierellia</taxon>
        <taxon>Tissierellales</taxon>
        <taxon>Peptoniphilaceae</taxon>
        <taxon>Peptoniphilus</taxon>
    </lineage>
</organism>
<dbReference type="SFLD" id="SFLDS00029">
    <property type="entry name" value="Radical_SAM"/>
    <property type="match status" value="1"/>
</dbReference>
<dbReference type="AlphaFoldDB" id="E0NN90"/>
<dbReference type="Gene3D" id="3.20.20.70">
    <property type="entry name" value="Aldolase class I"/>
    <property type="match status" value="1"/>
</dbReference>
<sequence>MALPKICGGFLNVTQRCNLACKYCFVVQQPKEMTYKVAKDCADFYARNALEEKTVPNITFFGGEPMLRYDDIVKPLVEYIRKTYGDYHLDITTNGTLLDEEKLKFFKKNDVGILLSIDGDRKTQDLLRVKHDGSGSFDDVDVKTYLKYNPYGTFRATLDPRNVRYMFDNYIWAKDIGYKSCTMIINVFATWTEEDYRELARNLNKIMTYIENNDGSIEFTEVSKYKRDLELLESGEAGNKRVQLCNTEGCGNCGLGAGRYASCGASGNLYSCQEMTENSDCDDFIIGNIYDGVDDEKRYEVISRYHISKVESSKAGRCESCSLKQVCNGGCVINNYFKNGDLNVMSEPLCVYSEMCFESYKKLKKGKVK</sequence>
<comment type="caution">
    <text evidence="8">The sequence shown here is derived from an EMBL/GenBank/DDBJ whole genome shotgun (WGS) entry which is preliminary data.</text>
</comment>
<proteinExistence type="inferred from homology"/>
<dbReference type="GO" id="GO:0016491">
    <property type="term" value="F:oxidoreductase activity"/>
    <property type="evidence" value="ECO:0007669"/>
    <property type="project" value="InterPro"/>
</dbReference>
<comment type="cofactor">
    <cofactor evidence="1">
        <name>[4Fe-4S] cluster</name>
        <dbReference type="ChEBI" id="CHEBI:49883"/>
    </cofactor>
</comment>
<feature type="domain" description="Radical SAM core" evidence="7">
    <location>
        <begin position="12"/>
        <end position="201"/>
    </location>
</feature>
<dbReference type="STRING" id="862517.HMPREF9225_1629"/>
<evidence type="ECO:0000256" key="5">
    <source>
        <dbReference type="ARBA" id="ARBA00023014"/>
    </source>
</evidence>
<dbReference type="GO" id="GO:0046872">
    <property type="term" value="F:metal ion binding"/>
    <property type="evidence" value="ECO:0007669"/>
    <property type="project" value="UniProtKB-KW"/>
</dbReference>
<gene>
    <name evidence="8" type="ORF">HMPREF9225_1629</name>
</gene>
<dbReference type="Proteomes" id="UP000003280">
    <property type="component" value="Unassembled WGS sequence"/>
</dbReference>
<keyword evidence="3" id="KW-0479">Metal-binding</keyword>
<dbReference type="GO" id="GO:0051536">
    <property type="term" value="F:iron-sulfur cluster binding"/>
    <property type="evidence" value="ECO:0007669"/>
    <property type="project" value="UniProtKB-KW"/>
</dbReference>
<evidence type="ECO:0000313" key="8">
    <source>
        <dbReference type="EMBL" id="EFM24763.1"/>
    </source>
</evidence>
<evidence type="ECO:0000256" key="3">
    <source>
        <dbReference type="ARBA" id="ARBA00022723"/>
    </source>
</evidence>
<dbReference type="NCBIfam" id="TIGR04085">
    <property type="entry name" value="rSAM_more_4Fe4S"/>
    <property type="match status" value="1"/>
</dbReference>
<dbReference type="SFLD" id="SFLDG01384">
    <property type="entry name" value="thioether_bond_formation_requi"/>
    <property type="match status" value="1"/>
</dbReference>
<keyword evidence="2" id="KW-0949">S-adenosyl-L-methionine</keyword>
<keyword evidence="5" id="KW-0411">Iron-sulfur</keyword>
<name>E0NN90_9FIRM</name>
<dbReference type="SUPFAM" id="SSF102114">
    <property type="entry name" value="Radical SAM enzymes"/>
    <property type="match status" value="1"/>
</dbReference>
<evidence type="ECO:0000256" key="2">
    <source>
        <dbReference type="ARBA" id="ARBA00022691"/>
    </source>
</evidence>
<dbReference type="InterPro" id="IPR007197">
    <property type="entry name" value="rSAM"/>
</dbReference>
<dbReference type="EMBL" id="AEEH01000048">
    <property type="protein sequence ID" value="EFM24763.1"/>
    <property type="molecule type" value="Genomic_DNA"/>
</dbReference>
<dbReference type="InterPro" id="IPR058240">
    <property type="entry name" value="rSAM_sf"/>
</dbReference>
<dbReference type="RefSeq" id="WP_008902404.1">
    <property type="nucleotide sequence ID" value="NZ_GL397071.1"/>
</dbReference>
<dbReference type="SFLD" id="SFLDG01067">
    <property type="entry name" value="SPASM/twitch_domain_containing"/>
    <property type="match status" value="1"/>
</dbReference>
<dbReference type="Pfam" id="PF04055">
    <property type="entry name" value="Radical_SAM"/>
    <property type="match status" value="1"/>
</dbReference>
<keyword evidence="9" id="KW-1185">Reference proteome</keyword>
<dbReference type="HOGENOM" id="CLU_009273_3_0_9"/>
<reference evidence="8 9" key="1">
    <citation type="submission" date="2010-07" db="EMBL/GenBank/DDBJ databases">
        <authorList>
            <person name="Muzny D."/>
            <person name="Qin X."/>
            <person name="Deng J."/>
            <person name="Jiang H."/>
            <person name="Liu Y."/>
            <person name="Qu J."/>
            <person name="Song X.-Z."/>
            <person name="Zhang L."/>
            <person name="Thornton R."/>
            <person name="Coyle M."/>
            <person name="Francisco L."/>
            <person name="Jackson L."/>
            <person name="Javaid M."/>
            <person name="Korchina V."/>
            <person name="Kovar C."/>
            <person name="Mata R."/>
            <person name="Mathew T."/>
            <person name="Ngo R."/>
            <person name="Nguyen L."/>
            <person name="Nguyen N."/>
            <person name="Okwuonu G."/>
            <person name="Ongeri F."/>
            <person name="Pham C."/>
            <person name="Simmons D."/>
            <person name="Wilczek-Boney K."/>
            <person name="Hale W."/>
            <person name="Jakkamsetti A."/>
            <person name="Pham P."/>
            <person name="Ruth R."/>
            <person name="San Lucas F."/>
            <person name="Warren J."/>
            <person name="Zhang J."/>
            <person name="Zhao Z."/>
            <person name="Zhou C."/>
            <person name="Zhu D."/>
            <person name="Lee S."/>
            <person name="Bess C."/>
            <person name="Blankenburg K."/>
            <person name="Forbes L."/>
            <person name="Fu Q."/>
            <person name="Gubbala S."/>
            <person name="Hirani K."/>
            <person name="Jayaseelan J.C."/>
            <person name="Lara F."/>
            <person name="Munidasa M."/>
            <person name="Palculict T."/>
            <person name="Patil S."/>
            <person name="Pu L.-L."/>
            <person name="Saada N."/>
            <person name="Tang L."/>
            <person name="Weissenberger G."/>
            <person name="Zhu Y."/>
            <person name="Hemphill L."/>
            <person name="Shang Y."/>
            <person name="Youmans B."/>
            <person name="Ayvaz T."/>
            <person name="Ross M."/>
            <person name="Santibanez J."/>
            <person name="Aqrawi P."/>
            <person name="Gross S."/>
            <person name="Joshi V."/>
            <person name="Fowler G."/>
            <person name="Nazareth L."/>
            <person name="Reid J."/>
            <person name="Worley K."/>
            <person name="Petrosino J."/>
            <person name="Highlander S."/>
            <person name="Gibbs R."/>
        </authorList>
    </citation>
    <scope>NUCLEOTIDE SEQUENCE [LARGE SCALE GENOMIC DNA]</scope>
    <source>
        <strain evidence="8 9">ATCC BAA-1640</strain>
    </source>
</reference>
<dbReference type="PANTHER" id="PTHR43273:SF3">
    <property type="entry name" value="ANAEROBIC SULFATASE-MATURATING ENZYME HOMOLOG ASLB-RELATED"/>
    <property type="match status" value="1"/>
</dbReference>
<accession>E0NN90</accession>
<keyword evidence="4" id="KW-0408">Iron</keyword>
<evidence type="ECO:0000259" key="7">
    <source>
        <dbReference type="Pfam" id="PF04055"/>
    </source>
</evidence>
<dbReference type="InterPro" id="IPR023885">
    <property type="entry name" value="4Fe4S-binding_SPASM_dom"/>
</dbReference>
<evidence type="ECO:0000313" key="9">
    <source>
        <dbReference type="Proteomes" id="UP000003280"/>
    </source>
</evidence>
<dbReference type="eggNOG" id="COG0641">
    <property type="taxonomic scope" value="Bacteria"/>
</dbReference>
<comment type="similarity">
    <text evidence="6">Belongs to the radical SAM superfamily. Anaerobic sulfatase-maturating enzyme family.</text>
</comment>
<dbReference type="InterPro" id="IPR013785">
    <property type="entry name" value="Aldolase_TIM"/>
</dbReference>
<protein>
    <submittedName>
        <fullName evidence="8">Radical SAM domain protein</fullName>
    </submittedName>
</protein>